<evidence type="ECO:0000259" key="1">
    <source>
        <dbReference type="PROSITE" id="PS50994"/>
    </source>
</evidence>
<dbReference type="PROSITE" id="PS50994">
    <property type="entry name" value="INTEGRASE"/>
    <property type="match status" value="1"/>
</dbReference>
<proteinExistence type="predicted"/>
<dbReference type="PANTHER" id="PTHR34072">
    <property type="entry name" value="ENZYMATIC POLYPROTEIN-RELATED"/>
    <property type="match status" value="1"/>
</dbReference>
<dbReference type="InterPro" id="IPR043502">
    <property type="entry name" value="DNA/RNA_pol_sf"/>
</dbReference>
<dbReference type="GO" id="GO:0015074">
    <property type="term" value="P:DNA integration"/>
    <property type="evidence" value="ECO:0007669"/>
    <property type="project" value="InterPro"/>
</dbReference>
<gene>
    <name evidence="2" type="ORF">EPI10_024959</name>
</gene>
<dbReference type="PANTHER" id="PTHR34072:SF52">
    <property type="entry name" value="RIBONUCLEASE H"/>
    <property type="match status" value="1"/>
</dbReference>
<organism evidence="2 3">
    <name type="scientific">Gossypium australe</name>
    <dbReference type="NCBI Taxonomy" id="47621"/>
    <lineage>
        <taxon>Eukaryota</taxon>
        <taxon>Viridiplantae</taxon>
        <taxon>Streptophyta</taxon>
        <taxon>Embryophyta</taxon>
        <taxon>Tracheophyta</taxon>
        <taxon>Spermatophyta</taxon>
        <taxon>Magnoliopsida</taxon>
        <taxon>eudicotyledons</taxon>
        <taxon>Gunneridae</taxon>
        <taxon>Pentapetalae</taxon>
        <taxon>rosids</taxon>
        <taxon>malvids</taxon>
        <taxon>Malvales</taxon>
        <taxon>Malvaceae</taxon>
        <taxon>Malvoideae</taxon>
        <taxon>Gossypium</taxon>
    </lineage>
</organism>
<dbReference type="Proteomes" id="UP000325315">
    <property type="component" value="Unassembled WGS sequence"/>
</dbReference>
<dbReference type="EMBL" id="SMMG02000005">
    <property type="protein sequence ID" value="KAA3474695.1"/>
    <property type="molecule type" value="Genomic_DNA"/>
</dbReference>
<dbReference type="Gene3D" id="3.30.420.10">
    <property type="entry name" value="Ribonuclease H-like superfamily/Ribonuclease H"/>
    <property type="match status" value="1"/>
</dbReference>
<feature type="domain" description="Integrase catalytic" evidence="1">
    <location>
        <begin position="277"/>
        <end position="425"/>
    </location>
</feature>
<dbReference type="Pfam" id="PF17919">
    <property type="entry name" value="RT_RNaseH_2"/>
    <property type="match status" value="1"/>
</dbReference>
<dbReference type="GO" id="GO:0003676">
    <property type="term" value="F:nucleic acid binding"/>
    <property type="evidence" value="ECO:0007669"/>
    <property type="project" value="InterPro"/>
</dbReference>
<dbReference type="OrthoDB" id="1738613at2759"/>
<dbReference type="InterPro" id="IPR036397">
    <property type="entry name" value="RNaseH_sf"/>
</dbReference>
<dbReference type="InterPro" id="IPR001584">
    <property type="entry name" value="Integrase_cat-core"/>
</dbReference>
<evidence type="ECO:0000313" key="3">
    <source>
        <dbReference type="Proteomes" id="UP000325315"/>
    </source>
</evidence>
<evidence type="ECO:0000313" key="2">
    <source>
        <dbReference type="EMBL" id="KAA3474695.1"/>
    </source>
</evidence>
<dbReference type="SUPFAM" id="SSF53098">
    <property type="entry name" value="Ribonuclease H-like"/>
    <property type="match status" value="1"/>
</dbReference>
<comment type="caution">
    <text evidence="2">The sequence shown here is derived from an EMBL/GenBank/DDBJ whole genome shotgun (WGS) entry which is preliminary data.</text>
</comment>
<sequence>MYEFWLKEVMVLGHVVSVEGICVDLKKIEDILRWELLKSVLEIRSLFGLAGYYWRFGEGFSLIAAPLTKLLRKNTPFKWSDNQQAIFEKLKFVLAQAPVLIQPESRKDYVIYNDASHTNLSYVLMQDGKVVAYASRQLKPHECNYLTRDMELATVKELNFRQRRWIELLKNYDCIIEYHPDKSNVMANALSRRSMTKLKVMFARLSSYVDDSILAELQVKPKWVSEINVKQPLDILDSPSFRKCIVALMLCILRLGLKQEVTYFVFKCLTCQQVKAEHQFPSGLLQPIRISGLLLTLTKKDSIWVIIDRLTKLVHFLSVHTNYSLKKLAKLYIFEILRLYGVPVSIISNRDPCFTSRFWKKLYEALGTQLDFRTAFHPQKDGQSKRVIQVLEDMLRSYVIEFWGSWKKHLPLVVVAYNNNFQSNI</sequence>
<dbReference type="FunFam" id="3.30.70.270:FF:000020">
    <property type="entry name" value="Transposon Tf2-6 polyprotein-like Protein"/>
    <property type="match status" value="1"/>
</dbReference>
<reference evidence="3" key="1">
    <citation type="journal article" date="2019" name="Plant Biotechnol. J.">
        <title>Genome sequencing of the Australian wild diploid species Gossypium australe highlights disease resistance and delayed gland morphogenesis.</title>
        <authorList>
            <person name="Cai Y."/>
            <person name="Cai X."/>
            <person name="Wang Q."/>
            <person name="Wang P."/>
            <person name="Zhang Y."/>
            <person name="Cai C."/>
            <person name="Xu Y."/>
            <person name="Wang K."/>
            <person name="Zhou Z."/>
            <person name="Wang C."/>
            <person name="Geng S."/>
            <person name="Li B."/>
            <person name="Dong Q."/>
            <person name="Hou Y."/>
            <person name="Wang H."/>
            <person name="Ai P."/>
            <person name="Liu Z."/>
            <person name="Yi F."/>
            <person name="Sun M."/>
            <person name="An G."/>
            <person name="Cheng J."/>
            <person name="Zhang Y."/>
            <person name="Shi Q."/>
            <person name="Xie Y."/>
            <person name="Shi X."/>
            <person name="Chang Y."/>
            <person name="Huang F."/>
            <person name="Chen Y."/>
            <person name="Hong S."/>
            <person name="Mi L."/>
            <person name="Sun Q."/>
            <person name="Zhang L."/>
            <person name="Zhou B."/>
            <person name="Peng R."/>
            <person name="Zhang X."/>
            <person name="Liu F."/>
        </authorList>
    </citation>
    <scope>NUCLEOTIDE SEQUENCE [LARGE SCALE GENOMIC DNA]</scope>
    <source>
        <strain evidence="3">cv. PA1801</strain>
    </source>
</reference>
<dbReference type="AlphaFoldDB" id="A0A5B6W0J1"/>
<name>A0A5B6W0J1_9ROSI</name>
<dbReference type="SUPFAM" id="SSF56672">
    <property type="entry name" value="DNA/RNA polymerases"/>
    <property type="match status" value="1"/>
</dbReference>
<dbReference type="InterPro" id="IPR041577">
    <property type="entry name" value="RT_RNaseH_2"/>
</dbReference>
<keyword evidence="3" id="KW-1185">Reference proteome</keyword>
<protein>
    <submittedName>
        <fullName evidence="2">DNA/RNA polymerases superfamily protein</fullName>
    </submittedName>
</protein>
<dbReference type="InterPro" id="IPR043128">
    <property type="entry name" value="Rev_trsase/Diguanyl_cyclase"/>
</dbReference>
<dbReference type="Gene3D" id="3.30.70.270">
    <property type="match status" value="1"/>
</dbReference>
<dbReference type="InterPro" id="IPR012337">
    <property type="entry name" value="RNaseH-like_sf"/>
</dbReference>
<accession>A0A5B6W0J1</accession>